<feature type="compositionally biased region" description="Basic and acidic residues" evidence="4">
    <location>
        <begin position="285"/>
        <end position="305"/>
    </location>
</feature>
<keyword evidence="7" id="KW-1185">Reference proteome</keyword>
<dbReference type="Proteomes" id="UP000054007">
    <property type="component" value="Unassembled WGS sequence"/>
</dbReference>
<feature type="domain" description="G-patch" evidence="5">
    <location>
        <begin position="240"/>
        <end position="287"/>
    </location>
</feature>
<feature type="region of interest" description="Disordered" evidence="4">
    <location>
        <begin position="1"/>
        <end position="102"/>
    </location>
</feature>
<evidence type="ECO:0000256" key="3">
    <source>
        <dbReference type="ARBA" id="ARBA00023242"/>
    </source>
</evidence>
<protein>
    <recommendedName>
        <fullName evidence="5">G-patch domain-containing protein</fullName>
    </recommendedName>
</protein>
<feature type="region of interest" description="Disordered" evidence="4">
    <location>
        <begin position="279"/>
        <end position="406"/>
    </location>
</feature>
<accession>A0A0D7B8N8</accession>
<feature type="region of interest" description="Disordered" evidence="4">
    <location>
        <begin position="114"/>
        <end position="154"/>
    </location>
</feature>
<comment type="subcellular location">
    <subcellularLocation>
        <location evidence="1">Nucleus</location>
    </subcellularLocation>
</comment>
<dbReference type="GO" id="GO:0005681">
    <property type="term" value="C:spliceosomal complex"/>
    <property type="evidence" value="ECO:0007669"/>
    <property type="project" value="TreeGrafter"/>
</dbReference>
<dbReference type="GO" id="GO:0000398">
    <property type="term" value="P:mRNA splicing, via spliceosome"/>
    <property type="evidence" value="ECO:0007669"/>
    <property type="project" value="InterPro"/>
</dbReference>
<organism evidence="6 7">
    <name type="scientific">Cylindrobasidium torrendii FP15055 ss-10</name>
    <dbReference type="NCBI Taxonomy" id="1314674"/>
    <lineage>
        <taxon>Eukaryota</taxon>
        <taxon>Fungi</taxon>
        <taxon>Dikarya</taxon>
        <taxon>Basidiomycota</taxon>
        <taxon>Agaricomycotina</taxon>
        <taxon>Agaricomycetes</taxon>
        <taxon>Agaricomycetidae</taxon>
        <taxon>Agaricales</taxon>
        <taxon>Marasmiineae</taxon>
        <taxon>Physalacriaceae</taxon>
        <taxon>Cylindrobasidium</taxon>
    </lineage>
</organism>
<evidence type="ECO:0000259" key="5">
    <source>
        <dbReference type="PROSITE" id="PS50174"/>
    </source>
</evidence>
<gene>
    <name evidence="6" type="ORF">CYLTODRAFT_423959</name>
</gene>
<dbReference type="OrthoDB" id="5577072at2759"/>
<dbReference type="AlphaFoldDB" id="A0A0D7B8N8"/>
<feature type="compositionally biased region" description="Basic and acidic residues" evidence="4">
    <location>
        <begin position="312"/>
        <end position="400"/>
    </location>
</feature>
<dbReference type="GO" id="GO:0003676">
    <property type="term" value="F:nucleic acid binding"/>
    <property type="evidence" value="ECO:0007669"/>
    <property type="project" value="InterPro"/>
</dbReference>
<feature type="compositionally biased region" description="Low complexity" evidence="4">
    <location>
        <begin position="10"/>
        <end position="21"/>
    </location>
</feature>
<dbReference type="EMBL" id="KN880574">
    <property type="protein sequence ID" value="KIY65876.1"/>
    <property type="molecule type" value="Genomic_DNA"/>
</dbReference>
<sequence length="406" mass="45100">MSSEKVSFTVRRPSPVSRVSSGTESEHSFKTPALPRHRLAHLADSAPGSPLSQSVTPSPPRDEDSDSDGYDDETQDELVDAFDKLNGAQRTNAKKKAKSGPLVIPALNNKDWREAARKRKAGSRYVPPSAAASTGADGSVGGLGTRDAINSGPVQEGLQIRQKISLADTKLVEAEEEMKMEVVEEETEDQKALRAILAGDSGGIDGPAVDIIVSEEDAYRQDVGELPESASLDDYDRIPVSQFGAAMLRGMGWKEGQAATRKIGKGRIEPYVPSARPALLGLGAKEQEVYDDGSKNKRPSRRDNKYIPVAKVAREGSDLRRDRSSSPRRDSARSSRRSSPDRGHGSSSRYKTDDDRRRRDGDSDRRRDDGHDRRKDSDRRHRDSRSDRDEYRERRRDRSRDRKHRD</sequence>
<feature type="compositionally biased region" description="Acidic residues" evidence="4">
    <location>
        <begin position="63"/>
        <end position="80"/>
    </location>
</feature>
<evidence type="ECO:0000256" key="2">
    <source>
        <dbReference type="ARBA" id="ARBA00008576"/>
    </source>
</evidence>
<dbReference type="InterPro" id="IPR045166">
    <property type="entry name" value="Spp2-like"/>
</dbReference>
<dbReference type="InterPro" id="IPR026822">
    <property type="entry name" value="Spp2/MOS2_G-patch"/>
</dbReference>
<dbReference type="Pfam" id="PF12656">
    <property type="entry name" value="G-patch_2"/>
    <property type="match status" value="1"/>
</dbReference>
<proteinExistence type="inferred from homology"/>
<evidence type="ECO:0000256" key="4">
    <source>
        <dbReference type="SAM" id="MobiDB-lite"/>
    </source>
</evidence>
<evidence type="ECO:0000313" key="7">
    <source>
        <dbReference type="Proteomes" id="UP000054007"/>
    </source>
</evidence>
<dbReference type="PROSITE" id="PS50174">
    <property type="entry name" value="G_PATCH"/>
    <property type="match status" value="1"/>
</dbReference>
<evidence type="ECO:0000256" key="1">
    <source>
        <dbReference type="ARBA" id="ARBA00004123"/>
    </source>
</evidence>
<dbReference type="PANTHER" id="PTHR15818">
    <property type="entry name" value="G PATCH AND KOW-CONTAINING"/>
    <property type="match status" value="1"/>
</dbReference>
<dbReference type="PANTHER" id="PTHR15818:SF2">
    <property type="entry name" value="G-PATCH DOMAIN AND KOW MOTIFS-CONTAINING PROTEIN"/>
    <property type="match status" value="1"/>
</dbReference>
<reference evidence="6 7" key="1">
    <citation type="journal article" date="2015" name="Fungal Genet. Biol.">
        <title>Evolution of novel wood decay mechanisms in Agaricales revealed by the genome sequences of Fistulina hepatica and Cylindrobasidium torrendii.</title>
        <authorList>
            <person name="Floudas D."/>
            <person name="Held B.W."/>
            <person name="Riley R."/>
            <person name="Nagy L.G."/>
            <person name="Koehler G."/>
            <person name="Ransdell A.S."/>
            <person name="Younus H."/>
            <person name="Chow J."/>
            <person name="Chiniquy J."/>
            <person name="Lipzen A."/>
            <person name="Tritt A."/>
            <person name="Sun H."/>
            <person name="Haridas S."/>
            <person name="LaButti K."/>
            <person name="Ohm R.A."/>
            <person name="Kues U."/>
            <person name="Blanchette R.A."/>
            <person name="Grigoriev I.V."/>
            <person name="Minto R.E."/>
            <person name="Hibbett D.S."/>
        </authorList>
    </citation>
    <scope>NUCLEOTIDE SEQUENCE [LARGE SCALE GENOMIC DNA]</scope>
    <source>
        <strain evidence="6 7">FP15055 ss-10</strain>
    </source>
</reference>
<comment type="similarity">
    <text evidence="2">Belongs to the SPP2 family.</text>
</comment>
<name>A0A0D7B8N8_9AGAR</name>
<keyword evidence="3" id="KW-0539">Nucleus</keyword>
<dbReference type="InterPro" id="IPR000467">
    <property type="entry name" value="G_patch_dom"/>
</dbReference>
<evidence type="ECO:0000313" key="6">
    <source>
        <dbReference type="EMBL" id="KIY65876.1"/>
    </source>
</evidence>
<dbReference type="STRING" id="1314674.A0A0D7B8N8"/>